<dbReference type="AlphaFoldDB" id="A0A7X0MBK4"/>
<keyword evidence="1" id="KW-0472">Membrane</keyword>
<organism evidence="2 3">
    <name type="scientific">Rhizobium lusitanum</name>
    <dbReference type="NCBI Taxonomy" id="293958"/>
    <lineage>
        <taxon>Bacteria</taxon>
        <taxon>Pseudomonadati</taxon>
        <taxon>Pseudomonadota</taxon>
        <taxon>Alphaproteobacteria</taxon>
        <taxon>Hyphomicrobiales</taxon>
        <taxon>Rhizobiaceae</taxon>
        <taxon>Rhizobium/Agrobacterium group</taxon>
        <taxon>Rhizobium</taxon>
    </lineage>
</organism>
<evidence type="ECO:0000313" key="2">
    <source>
        <dbReference type="EMBL" id="MBB6484882.1"/>
    </source>
</evidence>
<feature type="transmembrane region" description="Helical" evidence="1">
    <location>
        <begin position="12"/>
        <end position="34"/>
    </location>
</feature>
<accession>A0A7X0MBK4</accession>
<comment type="caution">
    <text evidence="2">The sequence shown here is derived from an EMBL/GenBank/DDBJ whole genome shotgun (WGS) entry which is preliminary data.</text>
</comment>
<keyword evidence="1" id="KW-1133">Transmembrane helix</keyword>
<proteinExistence type="predicted"/>
<reference evidence="2 3" key="1">
    <citation type="submission" date="2020-08" db="EMBL/GenBank/DDBJ databases">
        <title>Genomic Encyclopedia of Type Strains, Phase IV (KMG-V): Genome sequencing to study the core and pangenomes of soil and plant-associated prokaryotes.</title>
        <authorList>
            <person name="Whitman W."/>
        </authorList>
    </citation>
    <scope>NUCLEOTIDE SEQUENCE [LARGE SCALE GENOMIC DNA]</scope>
    <source>
        <strain evidence="2 3">SEMIA 4060</strain>
    </source>
</reference>
<protein>
    <submittedName>
        <fullName evidence="2">Uncharacterized protein</fullName>
    </submittedName>
</protein>
<evidence type="ECO:0000256" key="1">
    <source>
        <dbReference type="SAM" id="Phobius"/>
    </source>
</evidence>
<evidence type="ECO:0000313" key="3">
    <source>
        <dbReference type="Proteomes" id="UP000565576"/>
    </source>
</evidence>
<dbReference type="Proteomes" id="UP000565576">
    <property type="component" value="Unassembled WGS sequence"/>
</dbReference>
<dbReference type="EMBL" id="JACHBG010000004">
    <property type="protein sequence ID" value="MBB6484882.1"/>
    <property type="molecule type" value="Genomic_DNA"/>
</dbReference>
<feature type="transmembrane region" description="Helical" evidence="1">
    <location>
        <begin position="46"/>
        <end position="67"/>
    </location>
</feature>
<gene>
    <name evidence="2" type="ORF">GGD46_002162</name>
</gene>
<keyword evidence="1" id="KW-0812">Transmembrane</keyword>
<name>A0A7X0MBK4_9HYPH</name>
<sequence>MLNTNALHNVLNILITLSALTVAILLATGCVQLADGSLECSQSFVAPSYTAGAIAALSVLKITVNIIRDGIVGLVKPQPPVNK</sequence>
<dbReference type="RefSeq" id="WP_184703727.1">
    <property type="nucleotide sequence ID" value="NZ_JACHBG010000004.1"/>
</dbReference>